<feature type="transmembrane region" description="Helical" evidence="1">
    <location>
        <begin position="36"/>
        <end position="55"/>
    </location>
</feature>
<accession>A0A6N3DY52</accession>
<dbReference type="AlphaFoldDB" id="A0A6N3DY52"/>
<keyword evidence="1" id="KW-0812">Transmembrane</keyword>
<evidence type="ECO:0000313" key="2">
    <source>
        <dbReference type="EMBL" id="VYU34376.1"/>
    </source>
</evidence>
<proteinExistence type="predicted"/>
<sequence>MKKDFNRIIYYFMGIIILTAYSLEGTNLHSDFTTTLVSYIILISALSQFYEWGYGKKNYKKEETPNSIKYIERSERVTGVLFLILFIYNVFFTQ</sequence>
<feature type="transmembrane region" description="Helical" evidence="1">
    <location>
        <begin position="7"/>
        <end position="24"/>
    </location>
</feature>
<keyword evidence="1" id="KW-0472">Membrane</keyword>
<organism evidence="2">
    <name type="scientific">Paraprevotella clara</name>
    <dbReference type="NCBI Taxonomy" id="454154"/>
    <lineage>
        <taxon>Bacteria</taxon>
        <taxon>Pseudomonadati</taxon>
        <taxon>Bacteroidota</taxon>
        <taxon>Bacteroidia</taxon>
        <taxon>Bacteroidales</taxon>
        <taxon>Prevotellaceae</taxon>
        <taxon>Paraprevotella</taxon>
    </lineage>
</organism>
<keyword evidence="1" id="KW-1133">Transmembrane helix</keyword>
<protein>
    <submittedName>
        <fullName evidence="2">Uncharacterized protein</fullName>
    </submittedName>
</protein>
<feature type="transmembrane region" description="Helical" evidence="1">
    <location>
        <begin position="76"/>
        <end position="92"/>
    </location>
</feature>
<evidence type="ECO:0000256" key="1">
    <source>
        <dbReference type="SAM" id="Phobius"/>
    </source>
</evidence>
<reference evidence="2" key="1">
    <citation type="submission" date="2019-11" db="EMBL/GenBank/DDBJ databases">
        <authorList>
            <person name="Feng L."/>
        </authorList>
    </citation>
    <scope>NUCLEOTIDE SEQUENCE</scope>
    <source>
        <strain evidence="2">PclaraLFYP37</strain>
    </source>
</reference>
<dbReference type="EMBL" id="CACRUT010000015">
    <property type="protein sequence ID" value="VYU34376.1"/>
    <property type="molecule type" value="Genomic_DNA"/>
</dbReference>
<name>A0A6N3DY52_9BACT</name>
<gene>
    <name evidence="2" type="ORF">PCLFYP37_02576</name>
</gene>